<reference evidence="3" key="1">
    <citation type="submission" date="2025-08" db="UniProtKB">
        <authorList>
            <consortium name="RefSeq"/>
        </authorList>
    </citation>
    <scope>IDENTIFICATION</scope>
</reference>
<sequence length="138" mass="16182">MNLDLRCLSAGLVLLVILGVSWAVPLDLYDPDEWHQNEAQEEVKRDRWTYPAVPPRETRGRKNWRSNPYKMLNLVDDSVKTFDSRIMLCGKDQVCKQAEKRTFRCRCPIYTFCVADGRQYDATCKYSQVGLVYNQPKW</sequence>
<dbReference type="AlphaFoldDB" id="A0A8B7YHH0"/>
<gene>
    <name evidence="3" type="primary">LOC110980380</name>
</gene>
<name>A0A8B7YHH0_ACAPL</name>
<keyword evidence="1" id="KW-0732">Signal</keyword>
<keyword evidence="2" id="KW-1185">Reference proteome</keyword>
<evidence type="ECO:0000313" key="3">
    <source>
        <dbReference type="RefSeq" id="XP_022092694.1"/>
    </source>
</evidence>
<organism evidence="2 3">
    <name type="scientific">Acanthaster planci</name>
    <name type="common">Crown-of-thorns starfish</name>
    <dbReference type="NCBI Taxonomy" id="133434"/>
    <lineage>
        <taxon>Eukaryota</taxon>
        <taxon>Metazoa</taxon>
        <taxon>Echinodermata</taxon>
        <taxon>Eleutherozoa</taxon>
        <taxon>Asterozoa</taxon>
        <taxon>Asteroidea</taxon>
        <taxon>Valvatacea</taxon>
        <taxon>Valvatida</taxon>
        <taxon>Acanthasteridae</taxon>
        <taxon>Acanthaster</taxon>
    </lineage>
</organism>
<feature type="chain" id="PRO_5034162232" evidence="1">
    <location>
        <begin position="24"/>
        <end position="138"/>
    </location>
</feature>
<proteinExistence type="predicted"/>
<protein>
    <submittedName>
        <fullName evidence="3">Uncharacterized protein LOC110980380</fullName>
    </submittedName>
</protein>
<accession>A0A8B7YHH0</accession>
<evidence type="ECO:0000313" key="2">
    <source>
        <dbReference type="Proteomes" id="UP000694845"/>
    </source>
</evidence>
<dbReference type="GeneID" id="110980380"/>
<dbReference type="Proteomes" id="UP000694845">
    <property type="component" value="Unplaced"/>
</dbReference>
<dbReference type="RefSeq" id="XP_022092694.1">
    <property type="nucleotide sequence ID" value="XM_022237002.1"/>
</dbReference>
<evidence type="ECO:0000256" key="1">
    <source>
        <dbReference type="SAM" id="SignalP"/>
    </source>
</evidence>
<feature type="signal peptide" evidence="1">
    <location>
        <begin position="1"/>
        <end position="23"/>
    </location>
</feature>
<dbReference type="KEGG" id="aplc:110980380"/>